<accession>A0ABS4YTA0</accession>
<evidence type="ECO:0000313" key="1">
    <source>
        <dbReference type="EMBL" id="MBP2412030.1"/>
    </source>
</evidence>
<keyword evidence="2" id="KW-1185">Reference proteome</keyword>
<comment type="caution">
    <text evidence="1">The sequence shown here is derived from an EMBL/GenBank/DDBJ whole genome shotgun (WGS) entry which is preliminary data.</text>
</comment>
<dbReference type="Proteomes" id="UP000711614">
    <property type="component" value="Unassembled WGS sequence"/>
</dbReference>
<dbReference type="EMBL" id="JAGIOI010000001">
    <property type="protein sequence ID" value="MBP2412030.1"/>
    <property type="molecule type" value="Genomic_DNA"/>
</dbReference>
<protein>
    <submittedName>
        <fullName evidence="1">Uncharacterized protein</fullName>
    </submittedName>
</protein>
<reference evidence="1 2" key="1">
    <citation type="submission" date="2021-03" db="EMBL/GenBank/DDBJ databases">
        <title>Sequencing the genomes of 1000 actinobacteria strains.</title>
        <authorList>
            <person name="Klenk H.-P."/>
        </authorList>
    </citation>
    <scope>NUCLEOTIDE SEQUENCE [LARGE SCALE GENOMIC DNA]</scope>
    <source>
        <strain evidence="1 2">DSM 16005</strain>
    </source>
</reference>
<gene>
    <name evidence="1" type="ORF">JOF48_000829</name>
</gene>
<proteinExistence type="predicted"/>
<evidence type="ECO:0000313" key="2">
    <source>
        <dbReference type="Proteomes" id="UP000711614"/>
    </source>
</evidence>
<sequence>MPLVQSIVDLELISDQPKNVGPAMAIVHDNWQPQKVKEPETEVAVEFAYSRLRAKFVRMLVWMTTRSLLRKLQSYFI</sequence>
<name>A0ABS4YTA0_9MICC</name>
<organism evidence="1 2">
    <name type="scientific">Arthrobacter stackebrandtii</name>
    <dbReference type="NCBI Taxonomy" id="272161"/>
    <lineage>
        <taxon>Bacteria</taxon>
        <taxon>Bacillati</taxon>
        <taxon>Actinomycetota</taxon>
        <taxon>Actinomycetes</taxon>
        <taxon>Micrococcales</taxon>
        <taxon>Micrococcaceae</taxon>
        <taxon>Arthrobacter</taxon>
    </lineage>
</organism>